<evidence type="ECO:0000256" key="11">
    <source>
        <dbReference type="PROSITE-ProRule" id="PRU01360"/>
    </source>
</evidence>
<dbReference type="GO" id="GO:0006826">
    <property type="term" value="P:iron ion transport"/>
    <property type="evidence" value="ECO:0007669"/>
    <property type="project" value="UniProtKB-KW"/>
</dbReference>
<dbReference type="PANTHER" id="PTHR32552">
    <property type="entry name" value="FERRICHROME IRON RECEPTOR-RELATED"/>
    <property type="match status" value="1"/>
</dbReference>
<keyword evidence="8 12" id="KW-0798">TonB box</keyword>
<evidence type="ECO:0000256" key="6">
    <source>
        <dbReference type="ARBA" id="ARBA00023004"/>
    </source>
</evidence>
<organism evidence="16 17">
    <name type="scientific">Croceibacterium soli</name>
    <dbReference type="NCBI Taxonomy" id="1739690"/>
    <lineage>
        <taxon>Bacteria</taxon>
        <taxon>Pseudomonadati</taxon>
        <taxon>Pseudomonadota</taxon>
        <taxon>Alphaproteobacteria</taxon>
        <taxon>Sphingomonadales</taxon>
        <taxon>Erythrobacteraceae</taxon>
        <taxon>Croceibacterium</taxon>
    </lineage>
</organism>
<feature type="domain" description="TonB-dependent receptor-like beta-barrel" evidence="14">
    <location>
        <begin position="384"/>
        <end position="836"/>
    </location>
</feature>
<evidence type="ECO:0000313" key="17">
    <source>
        <dbReference type="Proteomes" id="UP000469159"/>
    </source>
</evidence>
<keyword evidence="7" id="KW-0406">Ion transport</keyword>
<evidence type="ECO:0000256" key="7">
    <source>
        <dbReference type="ARBA" id="ARBA00023065"/>
    </source>
</evidence>
<evidence type="ECO:0000259" key="14">
    <source>
        <dbReference type="Pfam" id="PF00593"/>
    </source>
</evidence>
<dbReference type="AlphaFoldDB" id="A0A6I4URX0"/>
<keyword evidence="5 11" id="KW-0812">Transmembrane</keyword>
<dbReference type="GO" id="GO:0009279">
    <property type="term" value="C:cell outer membrane"/>
    <property type="evidence" value="ECO:0007669"/>
    <property type="project" value="UniProtKB-SubCell"/>
</dbReference>
<evidence type="ECO:0000256" key="1">
    <source>
        <dbReference type="ARBA" id="ARBA00004571"/>
    </source>
</evidence>
<evidence type="ECO:0000256" key="12">
    <source>
        <dbReference type="RuleBase" id="RU003357"/>
    </source>
</evidence>
<evidence type="ECO:0000256" key="5">
    <source>
        <dbReference type="ARBA" id="ARBA00022692"/>
    </source>
</evidence>
<dbReference type="Pfam" id="PF00593">
    <property type="entry name" value="TonB_dep_Rec_b-barrel"/>
    <property type="match status" value="1"/>
</dbReference>
<dbReference type="InterPro" id="IPR036942">
    <property type="entry name" value="Beta-barrel_TonB_sf"/>
</dbReference>
<evidence type="ECO:0000256" key="13">
    <source>
        <dbReference type="SAM" id="SignalP"/>
    </source>
</evidence>
<evidence type="ECO:0000256" key="9">
    <source>
        <dbReference type="ARBA" id="ARBA00023136"/>
    </source>
</evidence>
<comment type="similarity">
    <text evidence="11 12">Belongs to the TonB-dependent receptor family.</text>
</comment>
<evidence type="ECO:0000256" key="8">
    <source>
        <dbReference type="ARBA" id="ARBA00023077"/>
    </source>
</evidence>
<keyword evidence="9 11" id="KW-0472">Membrane</keyword>
<evidence type="ECO:0000259" key="15">
    <source>
        <dbReference type="Pfam" id="PF07715"/>
    </source>
</evidence>
<dbReference type="SUPFAM" id="SSF56935">
    <property type="entry name" value="Porins"/>
    <property type="match status" value="1"/>
</dbReference>
<dbReference type="InterPro" id="IPR039426">
    <property type="entry name" value="TonB-dep_rcpt-like"/>
</dbReference>
<accession>A0A6I4URX0</accession>
<proteinExistence type="inferred from homology"/>
<keyword evidence="17" id="KW-1185">Reference proteome</keyword>
<evidence type="ECO:0000256" key="10">
    <source>
        <dbReference type="ARBA" id="ARBA00023237"/>
    </source>
</evidence>
<feature type="domain" description="TonB-dependent receptor plug" evidence="15">
    <location>
        <begin position="64"/>
        <end position="174"/>
    </location>
</feature>
<keyword evidence="10 11" id="KW-0998">Cell outer membrane</keyword>
<keyword evidence="6" id="KW-0408">Iron</keyword>
<keyword evidence="4" id="KW-0410">Iron transport</keyword>
<dbReference type="PROSITE" id="PS52016">
    <property type="entry name" value="TONB_DEPENDENT_REC_3"/>
    <property type="match status" value="1"/>
</dbReference>
<dbReference type="InterPro" id="IPR012910">
    <property type="entry name" value="Plug_dom"/>
</dbReference>
<keyword evidence="2 11" id="KW-0813">Transport</keyword>
<evidence type="ECO:0000313" key="16">
    <source>
        <dbReference type="EMBL" id="MXP40323.1"/>
    </source>
</evidence>
<feature type="signal peptide" evidence="13">
    <location>
        <begin position="1"/>
        <end position="26"/>
    </location>
</feature>
<evidence type="ECO:0000256" key="2">
    <source>
        <dbReference type="ARBA" id="ARBA00022448"/>
    </source>
</evidence>
<gene>
    <name evidence="16" type="ORF">GRI75_01525</name>
</gene>
<keyword evidence="3 11" id="KW-1134">Transmembrane beta strand</keyword>
<comment type="caution">
    <text evidence="16">The sequence shown here is derived from an EMBL/GenBank/DDBJ whole genome shotgun (WGS) entry which is preliminary data.</text>
</comment>
<keyword evidence="16" id="KW-0675">Receptor</keyword>
<evidence type="ECO:0000256" key="3">
    <source>
        <dbReference type="ARBA" id="ARBA00022452"/>
    </source>
</evidence>
<dbReference type="Pfam" id="PF07715">
    <property type="entry name" value="Plug"/>
    <property type="match status" value="1"/>
</dbReference>
<comment type="subcellular location">
    <subcellularLocation>
        <location evidence="1 11">Cell outer membrane</location>
        <topology evidence="1 11">Multi-pass membrane protein</topology>
    </subcellularLocation>
</comment>
<protein>
    <submittedName>
        <fullName evidence="16">TonB-dependent receptor</fullName>
    </submittedName>
</protein>
<dbReference type="EMBL" id="WTYK01000001">
    <property type="protein sequence ID" value="MXP40323.1"/>
    <property type="molecule type" value="Genomic_DNA"/>
</dbReference>
<feature type="chain" id="PRO_5026289553" evidence="13">
    <location>
        <begin position="27"/>
        <end position="874"/>
    </location>
</feature>
<dbReference type="PANTHER" id="PTHR32552:SF81">
    <property type="entry name" value="TONB-DEPENDENT OUTER MEMBRANE RECEPTOR"/>
    <property type="match status" value="1"/>
</dbReference>
<reference evidence="16 17" key="1">
    <citation type="submission" date="2019-12" db="EMBL/GenBank/DDBJ databases">
        <title>Genomic-based taxomic classification of the family Erythrobacteraceae.</title>
        <authorList>
            <person name="Xu L."/>
        </authorList>
    </citation>
    <scope>NUCLEOTIDE SEQUENCE [LARGE SCALE GENOMIC DNA]</scope>
    <source>
        <strain evidence="16 17">MCCC 1K02066</strain>
    </source>
</reference>
<dbReference type="InterPro" id="IPR000531">
    <property type="entry name" value="Beta-barrel_TonB"/>
</dbReference>
<name>A0A6I4URX0_9SPHN</name>
<keyword evidence="13" id="KW-0732">Signal</keyword>
<sequence length="874" mass="94681">MLMTKRKLGVVSSFAVMAALTSPVYAQEQTDPPTGTVEDQAAEASGGQRVGEIVVTAEFREARLQDTPIAITAVNAEMLEARGQTDIAQVAAQAPNVSLRPQPQNGGSGLIAFIRGVGQVDFNYALDPGVGVYIDDVYIPTLSSSLLELIDLERIEILRGPQGTLAGKNSIGGAIKLFSAKPQGDGSGALRVEYGSYDLVQIRGMADFGISDDLAVRISGMSRSRDGYVDMLDYATTHPNDTVPANNARGRGNPDYESMGGESLVAGRVALRWEASDRIEINLSGDYTREDSEAVPTVLIAAGAPTPPGVSSELFDPFSTNPSVSVGSNGQQIPWLRGTDGNPVRLNCRFVPAGPYSCDTANLRSMGYDPRFVSYSNFMDAMEPNPQAPFKPYFALPITEFEGYGIHGNVTFDVSENMQLVYIGSYRAYESKWGQDQDATPIPVAQLDNQLNHSAWSSELRLNFDALDGLLEGTVGGYYLDQDGEYTARVDLNYVGHTIDFIHGPDTTPSTTKAVFGTVTLRPTEALGLTAGVRYTKDKKVYTYYRSNPDGTLPNPALCFSNPGGFIGFNPDGTPIGPPGAVPSSLDSSPNCILAGLFGIDGEFKGDRWDYRFVADYRFSDAFLAYASLSTGFKGGGVNPRPFVADQALPFNPETLTTYEVGFKSDFLDRRIRVNGAAFLNKYDDIILGKLVCPESSLPSPCLRPENIGSADVKGLELETTIFPVDGLSIDGSVAYLDFEYTSPSENGFLEGTIIPADGITPYTPELTYSFGIQYDYEMEAGTVSARFDGSYQDELYTNAENTSWALVEDRFLGNARLSYLTGDEAWKVSLEVQNVFDKYYFLTKSDTTANALGVVTGVPGLPRTWSLSVERRF</sequence>
<dbReference type="Proteomes" id="UP000469159">
    <property type="component" value="Unassembled WGS sequence"/>
</dbReference>
<dbReference type="Gene3D" id="2.40.170.20">
    <property type="entry name" value="TonB-dependent receptor, beta-barrel domain"/>
    <property type="match status" value="2"/>
</dbReference>
<evidence type="ECO:0000256" key="4">
    <source>
        <dbReference type="ARBA" id="ARBA00022496"/>
    </source>
</evidence>